<name>A0A2N5AA92_KLEVA</name>
<dbReference type="EMBL" id="PICB01001559">
    <property type="protein sequence ID" value="PLP41443.1"/>
    <property type="molecule type" value="Genomic_DNA"/>
</dbReference>
<reference evidence="1 2" key="2">
    <citation type="submission" date="2018-01" db="EMBL/GenBank/DDBJ databases">
        <title>Genomic study of Klebsiella pneumoniae.</title>
        <authorList>
            <person name="Yang Y."/>
            <person name="Bicalho R."/>
        </authorList>
    </citation>
    <scope>NUCLEOTIDE SEQUENCE [LARGE SCALE GENOMIC DNA]</scope>
    <source>
        <strain evidence="1 2">A5</strain>
    </source>
</reference>
<reference evidence="1 2" key="1">
    <citation type="submission" date="2017-11" db="EMBL/GenBank/DDBJ databases">
        <authorList>
            <person name="Han C.G."/>
        </authorList>
    </citation>
    <scope>NUCLEOTIDE SEQUENCE [LARGE SCALE GENOMIC DNA]</scope>
    <source>
        <strain evidence="1 2">A5</strain>
    </source>
</reference>
<dbReference type="Proteomes" id="UP000234473">
    <property type="component" value="Unassembled WGS sequence"/>
</dbReference>
<gene>
    <name evidence="1" type="ORF">CWM98_24270</name>
</gene>
<accession>A0A2N5AA92</accession>
<feature type="non-terminal residue" evidence="1">
    <location>
        <position position="62"/>
    </location>
</feature>
<proteinExistence type="predicted"/>
<organism evidence="1 2">
    <name type="scientific">Klebsiella variicola</name>
    <dbReference type="NCBI Taxonomy" id="244366"/>
    <lineage>
        <taxon>Bacteria</taxon>
        <taxon>Pseudomonadati</taxon>
        <taxon>Pseudomonadota</taxon>
        <taxon>Gammaproteobacteria</taxon>
        <taxon>Enterobacterales</taxon>
        <taxon>Enterobacteriaceae</taxon>
        <taxon>Klebsiella/Raoultella group</taxon>
        <taxon>Klebsiella</taxon>
        <taxon>Klebsiella pneumoniae complex</taxon>
    </lineage>
</organism>
<evidence type="ECO:0000313" key="2">
    <source>
        <dbReference type="Proteomes" id="UP000234473"/>
    </source>
</evidence>
<protein>
    <submittedName>
        <fullName evidence="1">Thiamine biosynthesis protein ThiF</fullName>
    </submittedName>
</protein>
<comment type="caution">
    <text evidence="1">The sequence shown here is derived from an EMBL/GenBank/DDBJ whole genome shotgun (WGS) entry which is preliminary data.</text>
</comment>
<dbReference type="AlphaFoldDB" id="A0A2N5AA92"/>
<evidence type="ECO:0000313" key="1">
    <source>
        <dbReference type="EMBL" id="PLP41443.1"/>
    </source>
</evidence>
<sequence>MSTGSRLILTQELHASLRKHLFPGDGKEAAAILVCNRYDGTRLKLLAKKLILVPYQECKSRT</sequence>